<dbReference type="Gene3D" id="3.40.30.10">
    <property type="entry name" value="Glutaredoxin"/>
    <property type="match status" value="1"/>
</dbReference>
<dbReference type="CDD" id="cd01767">
    <property type="entry name" value="UBX"/>
    <property type="match status" value="1"/>
</dbReference>
<dbReference type="EMBL" id="SWFT01000051">
    <property type="protein sequence ID" value="KAA8904949.1"/>
    <property type="molecule type" value="Genomic_DNA"/>
</dbReference>
<keyword evidence="4" id="KW-1185">Reference proteome</keyword>
<dbReference type="Proteomes" id="UP000449547">
    <property type="component" value="Unassembled WGS sequence"/>
</dbReference>
<dbReference type="Pfam" id="PF00789">
    <property type="entry name" value="UBX"/>
    <property type="match status" value="1"/>
</dbReference>
<name>A0A642UTG4_DIURU</name>
<dbReference type="SUPFAM" id="SSF54236">
    <property type="entry name" value="Ubiquitin-like"/>
    <property type="match status" value="1"/>
</dbReference>
<dbReference type="InterPro" id="IPR009060">
    <property type="entry name" value="UBA-like_sf"/>
</dbReference>
<comment type="caution">
    <text evidence="3">The sequence shown here is derived from an EMBL/GenBank/DDBJ whole genome shotgun (WGS) entry which is preliminary data.</text>
</comment>
<dbReference type="Pfam" id="PF14555">
    <property type="entry name" value="UBA_4"/>
    <property type="match status" value="1"/>
</dbReference>
<dbReference type="CDD" id="cd14346">
    <property type="entry name" value="UBA_Ubx5_like"/>
    <property type="match status" value="1"/>
</dbReference>
<dbReference type="Gene3D" id="1.10.8.10">
    <property type="entry name" value="DNA helicase RuvA subunit, C-terminal domain"/>
    <property type="match status" value="1"/>
</dbReference>
<evidence type="ECO:0000313" key="3">
    <source>
        <dbReference type="EMBL" id="KAA8904949.1"/>
    </source>
</evidence>
<evidence type="ECO:0000313" key="4">
    <source>
        <dbReference type="Proteomes" id="UP000449547"/>
    </source>
</evidence>
<feature type="compositionally biased region" description="Low complexity" evidence="1">
    <location>
        <begin position="334"/>
        <end position="344"/>
    </location>
</feature>
<dbReference type="InterPro" id="IPR006577">
    <property type="entry name" value="UAS"/>
</dbReference>
<dbReference type="InterPro" id="IPR036249">
    <property type="entry name" value="Thioredoxin-like_sf"/>
</dbReference>
<reference evidence="3 4" key="1">
    <citation type="submission" date="2019-07" db="EMBL/GenBank/DDBJ databases">
        <title>Genome assembly of two rare yeast pathogens: Diutina rugosa and Trichomonascus ciferrii.</title>
        <authorList>
            <person name="Mixao V."/>
            <person name="Saus E."/>
            <person name="Hansen A."/>
            <person name="Lass-Flor C."/>
            <person name="Gabaldon T."/>
        </authorList>
    </citation>
    <scope>NUCLEOTIDE SEQUENCE [LARGE SCALE GENOMIC DNA]</scope>
    <source>
        <strain evidence="3 4">CBS 613</strain>
    </source>
</reference>
<dbReference type="InterPro" id="IPR029071">
    <property type="entry name" value="Ubiquitin-like_domsf"/>
</dbReference>
<dbReference type="Gene3D" id="3.10.20.90">
    <property type="entry name" value="Phosphatidylinositol 3-kinase Catalytic Subunit, Chain A, domain 1"/>
    <property type="match status" value="1"/>
</dbReference>
<protein>
    <recommendedName>
        <fullName evidence="2">UBX domain-containing protein</fullName>
    </recommendedName>
</protein>
<feature type="region of interest" description="Disordered" evidence="1">
    <location>
        <begin position="317"/>
        <end position="358"/>
    </location>
</feature>
<feature type="domain" description="UBX" evidence="2">
    <location>
        <begin position="357"/>
        <end position="441"/>
    </location>
</feature>
<dbReference type="PROSITE" id="PS50033">
    <property type="entry name" value="UBX"/>
    <property type="match status" value="1"/>
</dbReference>
<dbReference type="OrthoDB" id="270602at2759"/>
<dbReference type="GeneID" id="54780438"/>
<accession>A0A642UTG4</accession>
<evidence type="ECO:0000259" key="2">
    <source>
        <dbReference type="PROSITE" id="PS50033"/>
    </source>
</evidence>
<dbReference type="GO" id="GO:0005634">
    <property type="term" value="C:nucleus"/>
    <property type="evidence" value="ECO:0007669"/>
    <property type="project" value="TreeGrafter"/>
</dbReference>
<dbReference type="CDD" id="cd02958">
    <property type="entry name" value="UAS"/>
    <property type="match status" value="1"/>
</dbReference>
<dbReference type="PANTHER" id="PTHR23322:SF6">
    <property type="entry name" value="UBX DOMAIN-CONTAINING PROTEIN 7"/>
    <property type="match status" value="1"/>
</dbReference>
<proteinExistence type="predicted"/>
<dbReference type="PANTHER" id="PTHR23322">
    <property type="entry name" value="FAS-ASSOCIATED PROTEIN"/>
    <property type="match status" value="1"/>
</dbReference>
<organism evidence="3 4">
    <name type="scientific">Diutina rugosa</name>
    <name type="common">Yeast</name>
    <name type="synonym">Candida rugosa</name>
    <dbReference type="NCBI Taxonomy" id="5481"/>
    <lineage>
        <taxon>Eukaryota</taxon>
        <taxon>Fungi</taxon>
        <taxon>Dikarya</taxon>
        <taxon>Ascomycota</taxon>
        <taxon>Saccharomycotina</taxon>
        <taxon>Pichiomycetes</taxon>
        <taxon>Debaryomycetaceae</taxon>
        <taxon>Diutina</taxon>
    </lineage>
</organism>
<dbReference type="SMART" id="SM00166">
    <property type="entry name" value="UBX"/>
    <property type="match status" value="1"/>
</dbReference>
<sequence>MDEAISTFLGVTGTTDEAVARQYLDMTGGDLEYAVTLFMESQPASGANDAQLAEQLQEEAYQVREADASVHRHDTLVDYGFSGGASGMFSGMNAAASGPQSMFGQGRVGIFNQRMDEDENEYYRSRFGALSDESDSDSDVVEVPQTSTQQRLAQLFRPPFDIITVASLDEAKALGKQEKKWILINIQDPSEFQSQVMNRDFWSKKSIKDAVKENFIFLQYQRDSVNGENYVNFYHIDECPHVAILDSWTGERVRKWDDGHVPDVDQWLEDIEDFLTEFSLNPESQNPVVTHKPKFDPNALTEEQQIELAMKQSMEGASKDTAIALDDPEPEPQTPTAAGAAAPKDPFDAIDAHDHQEPSDGLRMQIRFPNGKRVVHKFADSEPVRAIFSFIKHIIATDDYGVASGERFMLTNQSNRGFSFIDNLDTSVADAGLKNASVLVEKE</sequence>
<evidence type="ECO:0000256" key="1">
    <source>
        <dbReference type="SAM" id="MobiDB-lite"/>
    </source>
</evidence>
<dbReference type="SUPFAM" id="SSF52833">
    <property type="entry name" value="Thioredoxin-like"/>
    <property type="match status" value="1"/>
</dbReference>
<dbReference type="InterPro" id="IPR003903">
    <property type="entry name" value="UIM_dom"/>
</dbReference>
<dbReference type="RefSeq" id="XP_034013464.1">
    <property type="nucleotide sequence ID" value="XM_034154366.1"/>
</dbReference>
<dbReference type="SUPFAM" id="SSF46934">
    <property type="entry name" value="UBA-like"/>
    <property type="match status" value="1"/>
</dbReference>
<dbReference type="PROSITE" id="PS50330">
    <property type="entry name" value="UIM"/>
    <property type="match status" value="1"/>
</dbReference>
<dbReference type="GO" id="GO:0043161">
    <property type="term" value="P:proteasome-mediated ubiquitin-dependent protein catabolic process"/>
    <property type="evidence" value="ECO:0007669"/>
    <property type="project" value="TreeGrafter"/>
</dbReference>
<dbReference type="Pfam" id="PF13899">
    <property type="entry name" value="Thioredoxin_7"/>
    <property type="match status" value="1"/>
</dbReference>
<dbReference type="InterPro" id="IPR050730">
    <property type="entry name" value="UBX_domain-protein"/>
</dbReference>
<dbReference type="AlphaFoldDB" id="A0A642UTG4"/>
<dbReference type="GO" id="GO:0043130">
    <property type="term" value="F:ubiquitin binding"/>
    <property type="evidence" value="ECO:0007669"/>
    <property type="project" value="TreeGrafter"/>
</dbReference>
<dbReference type="VEuPathDB" id="FungiDB:DIURU_001785"/>
<dbReference type="SMART" id="SM00594">
    <property type="entry name" value="UAS"/>
    <property type="match status" value="1"/>
</dbReference>
<gene>
    <name evidence="3" type="ORF">DIURU_001785</name>
</gene>
<feature type="compositionally biased region" description="Basic and acidic residues" evidence="1">
    <location>
        <begin position="345"/>
        <end position="358"/>
    </location>
</feature>
<dbReference type="InterPro" id="IPR001012">
    <property type="entry name" value="UBX_dom"/>
</dbReference>
<dbReference type="OMA" id="PAIFDCQ"/>